<dbReference type="RefSeq" id="XP_016506924.1">
    <property type="nucleotide sequence ID" value="XM_016651438.1"/>
</dbReference>
<dbReference type="PaxDb" id="4097-A0A1S4D0X8"/>
<reference evidence="1" key="1">
    <citation type="submission" date="2025-08" db="UniProtKB">
        <authorList>
            <consortium name="RefSeq"/>
        </authorList>
    </citation>
    <scope>IDENTIFICATION</scope>
</reference>
<organism evidence="1">
    <name type="scientific">Nicotiana tabacum</name>
    <name type="common">Common tobacco</name>
    <dbReference type="NCBI Taxonomy" id="4097"/>
    <lineage>
        <taxon>Eukaryota</taxon>
        <taxon>Viridiplantae</taxon>
        <taxon>Streptophyta</taxon>
        <taxon>Embryophyta</taxon>
        <taxon>Tracheophyta</taxon>
        <taxon>Spermatophyta</taxon>
        <taxon>Magnoliopsida</taxon>
        <taxon>eudicotyledons</taxon>
        <taxon>Gunneridae</taxon>
        <taxon>Pentapetalae</taxon>
        <taxon>asterids</taxon>
        <taxon>lamiids</taxon>
        <taxon>Solanales</taxon>
        <taxon>Solanaceae</taxon>
        <taxon>Nicotianoideae</taxon>
        <taxon>Nicotianeae</taxon>
        <taxon>Nicotiana</taxon>
    </lineage>
</organism>
<dbReference type="PANTHER" id="PTHR48475">
    <property type="entry name" value="RIBONUCLEASE H"/>
    <property type="match status" value="1"/>
</dbReference>
<protein>
    <recommendedName>
        <fullName evidence="2">Reverse transcriptase RNase H-like domain-containing protein</fullName>
    </recommendedName>
</protein>
<dbReference type="AlphaFoldDB" id="A0A1S4D0X8"/>
<evidence type="ECO:0008006" key="2">
    <source>
        <dbReference type="Google" id="ProtNLM"/>
    </source>
</evidence>
<gene>
    <name evidence="1" type="primary">LOC107824638</name>
</gene>
<dbReference type="KEGG" id="nta:107824638"/>
<evidence type="ECO:0000313" key="1">
    <source>
        <dbReference type="RefSeq" id="XP_016506924.1"/>
    </source>
</evidence>
<dbReference type="OrthoDB" id="101614at2759"/>
<proteinExistence type="predicted"/>
<name>A0A1S4D0X8_TOBAC</name>
<dbReference type="PANTHER" id="PTHR48475:SF2">
    <property type="entry name" value="RIBONUCLEASE H"/>
    <property type="match status" value="1"/>
</dbReference>
<accession>A0A1S4D0X8</accession>
<sequence>MGQAQMAIAFRQELVFAELQLLESSRKRSFSFSSLRVRGQLRTTIKSQVLADFVIDFSAKVMPEVEQEASRTSPKLSDLWVLYTDGASNVLGSGQGLVFEDGVLPPDKKEAKELRMKAARYNIINHDLYKRTFGSPLAKWLEPNQTRRILEEVHEGHCGGHNGIVHNEPK</sequence>